<dbReference type="OMA" id="CEMERLA"/>
<keyword evidence="2" id="KW-1185">Reference proteome</keyword>
<name>S3DPH6_GLAL2</name>
<sequence length="369" mass="41192">MSPGIDTSQSRICGCWVEVLPTIVSNGESKDNVVPLAIKALYQSIIKKDRMGELDPDYTESYAAALARLRKALPDSHTSQYVGFAAASMCLTLSEVLFPTTTDGWRRHIQGISDLMQLIGPDVHRSGAAYKLFVGFRPLLVTEAFIARKATFVASQEWISIPFQFNTASPMQTLLSYATIIPSLLEKADFDTASPTTDDICAEFEQVLCTLLQWENTQVEVEFGNPYWAKAATSTTISSHGSSPSTLLWFPNILFANAFTHLWTFQIICLSEIARLRAGRTDTLLSTKSSLPSEIMNEDYVFKLSTKICQSMEYQLQDEMKLYGPASVLFPLRIARATFDSDPARHQKEISWCDEFVDQLRSKGIHLAP</sequence>
<gene>
    <name evidence="1" type="ORF">GLAREA_09458</name>
</gene>
<dbReference type="STRING" id="1116229.S3DPH6"/>
<proteinExistence type="predicted"/>
<dbReference type="HOGENOM" id="CLU_021599_0_0_1"/>
<evidence type="ECO:0000313" key="1">
    <source>
        <dbReference type="EMBL" id="EPE28338.1"/>
    </source>
</evidence>
<dbReference type="KEGG" id="glz:GLAREA_09458"/>
<reference evidence="1 2" key="1">
    <citation type="journal article" date="2013" name="BMC Genomics">
        <title>Genomics-driven discovery of the pneumocandin biosynthetic gene cluster in the fungus Glarea lozoyensis.</title>
        <authorList>
            <person name="Chen L."/>
            <person name="Yue Q."/>
            <person name="Zhang X."/>
            <person name="Xiang M."/>
            <person name="Wang C."/>
            <person name="Li S."/>
            <person name="Che Y."/>
            <person name="Ortiz-Lopez F.J."/>
            <person name="Bills G.F."/>
            <person name="Liu X."/>
            <person name="An Z."/>
        </authorList>
    </citation>
    <scope>NUCLEOTIDE SEQUENCE [LARGE SCALE GENOMIC DNA]</scope>
    <source>
        <strain evidence="2">ATCC 20868 / MF5171</strain>
    </source>
</reference>
<dbReference type="GeneID" id="19468506"/>
<dbReference type="eggNOG" id="ENOG502SPCH">
    <property type="taxonomic scope" value="Eukaryota"/>
</dbReference>
<dbReference type="EMBL" id="KE145368">
    <property type="protein sequence ID" value="EPE28338.1"/>
    <property type="molecule type" value="Genomic_DNA"/>
</dbReference>
<organism evidence="1 2">
    <name type="scientific">Glarea lozoyensis (strain ATCC 20868 / MF5171)</name>
    <dbReference type="NCBI Taxonomy" id="1116229"/>
    <lineage>
        <taxon>Eukaryota</taxon>
        <taxon>Fungi</taxon>
        <taxon>Dikarya</taxon>
        <taxon>Ascomycota</taxon>
        <taxon>Pezizomycotina</taxon>
        <taxon>Leotiomycetes</taxon>
        <taxon>Helotiales</taxon>
        <taxon>Helotiaceae</taxon>
        <taxon>Glarea</taxon>
    </lineage>
</organism>
<dbReference type="InterPro" id="IPR053178">
    <property type="entry name" value="Osmoadaptation_assoc"/>
</dbReference>
<accession>S3DPH6</accession>
<dbReference type="RefSeq" id="XP_008084246.1">
    <property type="nucleotide sequence ID" value="XM_008086055.1"/>
</dbReference>
<protein>
    <submittedName>
        <fullName evidence="1">Uncharacterized protein</fullName>
    </submittedName>
</protein>
<dbReference type="PANTHER" id="PTHR38111">
    <property type="entry name" value="ZN(2)-C6 FUNGAL-TYPE DOMAIN-CONTAINING PROTEIN-RELATED"/>
    <property type="match status" value="1"/>
</dbReference>
<dbReference type="PANTHER" id="PTHR38111:SF9">
    <property type="entry name" value="ZN(2)-C6 FUNGAL-TYPE DOMAIN-CONTAINING PROTEIN"/>
    <property type="match status" value="1"/>
</dbReference>
<dbReference type="AlphaFoldDB" id="S3DPH6"/>
<dbReference type="Proteomes" id="UP000016922">
    <property type="component" value="Unassembled WGS sequence"/>
</dbReference>
<dbReference type="OrthoDB" id="4491390at2759"/>
<evidence type="ECO:0000313" key="2">
    <source>
        <dbReference type="Proteomes" id="UP000016922"/>
    </source>
</evidence>